<comment type="caution">
    <text evidence="1">The sequence shown here is derived from an EMBL/GenBank/DDBJ whole genome shotgun (WGS) entry which is preliminary data.</text>
</comment>
<protein>
    <submittedName>
        <fullName evidence="1">NADPH-cytochrome P450 reductase</fullName>
    </submittedName>
</protein>
<dbReference type="Proteomes" id="UP000325313">
    <property type="component" value="Unassembled WGS sequence"/>
</dbReference>
<evidence type="ECO:0000313" key="2">
    <source>
        <dbReference type="Proteomes" id="UP000325313"/>
    </source>
</evidence>
<dbReference type="InterPro" id="IPR039261">
    <property type="entry name" value="FNR_nucleotide-bd"/>
</dbReference>
<organism evidence="1 2">
    <name type="scientific">Puccinia graminis f. sp. tritici</name>
    <dbReference type="NCBI Taxonomy" id="56615"/>
    <lineage>
        <taxon>Eukaryota</taxon>
        <taxon>Fungi</taxon>
        <taxon>Dikarya</taxon>
        <taxon>Basidiomycota</taxon>
        <taxon>Pucciniomycotina</taxon>
        <taxon>Pucciniomycetes</taxon>
        <taxon>Pucciniales</taxon>
        <taxon>Pucciniaceae</taxon>
        <taxon>Puccinia</taxon>
    </lineage>
</organism>
<dbReference type="AlphaFoldDB" id="A0A5B0RTT5"/>
<evidence type="ECO:0000313" key="1">
    <source>
        <dbReference type="EMBL" id="KAA1128752.1"/>
    </source>
</evidence>
<dbReference type="EMBL" id="VDEP01000139">
    <property type="protein sequence ID" value="KAA1128752.1"/>
    <property type="molecule type" value="Genomic_DNA"/>
</dbReference>
<gene>
    <name evidence="1" type="primary">NCP1_2</name>
    <name evidence="1" type="ORF">PGTUg99_011851</name>
</gene>
<accession>A0A5B0RTT5</accession>
<dbReference type="Gene3D" id="3.40.50.80">
    <property type="entry name" value="Nucleotide-binding domain of ferredoxin-NADP reductase (FNR) module"/>
    <property type="match status" value="1"/>
</dbReference>
<proteinExistence type="predicted"/>
<name>A0A5B0RTT5_PUCGR</name>
<reference evidence="1 2" key="1">
    <citation type="submission" date="2019-05" db="EMBL/GenBank/DDBJ databases">
        <title>Emergence of the Ug99 lineage of the wheat stem rust pathogen through somatic hybridization.</title>
        <authorList>
            <person name="Li F."/>
            <person name="Upadhyaya N.M."/>
            <person name="Sperschneider J."/>
            <person name="Matny O."/>
            <person name="Nguyen-Phuc H."/>
            <person name="Mago R."/>
            <person name="Raley C."/>
            <person name="Miller M.E."/>
            <person name="Silverstein K.A.T."/>
            <person name="Henningsen E."/>
            <person name="Hirsch C.D."/>
            <person name="Visser B."/>
            <person name="Pretorius Z.A."/>
            <person name="Steffenson B.J."/>
            <person name="Schwessinger B."/>
            <person name="Dodds P.N."/>
            <person name="Figueroa M."/>
        </authorList>
    </citation>
    <scope>NUCLEOTIDE SEQUENCE [LARGE SCALE GENOMIC DNA]</scope>
    <source>
        <strain evidence="1 2">Ug99</strain>
    </source>
</reference>
<sequence length="117" mass="13226">MIIEQKGYIFICGDGKSMVKCVEESLKTIFESTGTKNGAAELKFLKDRNRLLLSRNTARQNLGFRLWECQFSTSSALCLDRLALDGPPHRIRTRLTARPILGLVCQSIKFVTPKHRA</sequence>